<dbReference type="RefSeq" id="WP_196149587.1">
    <property type="nucleotide sequence ID" value="NZ_JADMLG010000004.1"/>
</dbReference>
<evidence type="ECO:0000313" key="1">
    <source>
        <dbReference type="EMBL" id="MBH0777284.1"/>
    </source>
</evidence>
<dbReference type="Proteomes" id="UP000655751">
    <property type="component" value="Unassembled WGS sequence"/>
</dbReference>
<organism evidence="1 2">
    <name type="scientific">Nocardia bovistercoris</name>
    <dbReference type="NCBI Taxonomy" id="2785916"/>
    <lineage>
        <taxon>Bacteria</taxon>
        <taxon>Bacillati</taxon>
        <taxon>Actinomycetota</taxon>
        <taxon>Actinomycetes</taxon>
        <taxon>Mycobacteriales</taxon>
        <taxon>Nocardiaceae</taxon>
        <taxon>Nocardia</taxon>
    </lineage>
</organism>
<reference evidence="1" key="1">
    <citation type="submission" date="2020-11" db="EMBL/GenBank/DDBJ databases">
        <title>Nocardia NEAU-351.nov., a novel actinomycete isolated from the cow dung.</title>
        <authorList>
            <person name="Zhang X."/>
        </authorList>
    </citation>
    <scope>NUCLEOTIDE SEQUENCE</scope>
    <source>
        <strain evidence="1">NEAU-351</strain>
    </source>
</reference>
<gene>
    <name evidence="1" type="ORF">IT779_13435</name>
</gene>
<comment type="caution">
    <text evidence="1">The sequence shown here is derived from an EMBL/GenBank/DDBJ whole genome shotgun (WGS) entry which is preliminary data.</text>
</comment>
<proteinExistence type="predicted"/>
<evidence type="ECO:0000313" key="2">
    <source>
        <dbReference type="Proteomes" id="UP000655751"/>
    </source>
</evidence>
<name>A0A931I9E3_9NOCA</name>
<accession>A0A931I9E3</accession>
<protein>
    <submittedName>
        <fullName evidence="1">Uncharacterized protein</fullName>
    </submittedName>
</protein>
<dbReference type="EMBL" id="JADMLG010000004">
    <property type="protein sequence ID" value="MBH0777284.1"/>
    <property type="molecule type" value="Genomic_DNA"/>
</dbReference>
<sequence>MTNALSEMDQINAELMSSGTRNPFGRDIEPGTMVSGEIVAVIRRHRHNSQGQPLFWVNRKPMVAAAGDPVIDSALVIQVEEQERDTPDEEGLRLITLDRDIQRAISAGVRRSSASGLAIGGCLDGLAYVGPAAGSGYGRVYEMRAYVPPAE</sequence>
<dbReference type="AlphaFoldDB" id="A0A931I9E3"/>
<keyword evidence="2" id="KW-1185">Reference proteome</keyword>